<proteinExistence type="predicted"/>
<dbReference type="PANTHER" id="PTHR43065">
    <property type="entry name" value="SENSOR HISTIDINE KINASE"/>
    <property type="match status" value="1"/>
</dbReference>
<accession>A0A381T5H0</accession>
<sequence>MDKINKPIPLVFDDKINGPITFGYLHYGDSRLIQKIQIWTYIEILSIGIFILFGFIGFSFIRNSEKQHIWVGLSRETAHQLGTPVSALLGWLDYLKNDNSNIEKILPEMESDIERLQQVSRRFSKMGSKPEMEYFDLSKRVESVLSYLNRRIPTLGKKVDLVNDIDPDIKIMANGTLISWTIENLIRNSIDSVSGEAGLIRLSMSQDQNNVKIRISDNGCGVPKKDWKNIFRPGFSTKKSGWGLGLSLCQRIINEVHKGDIYVLESRINSGTIFEINIPSK</sequence>
<dbReference type="Pfam" id="PF02518">
    <property type="entry name" value="HATPase_c"/>
    <property type="match status" value="1"/>
</dbReference>
<dbReference type="PROSITE" id="PS50109">
    <property type="entry name" value="HIS_KIN"/>
    <property type="match status" value="1"/>
</dbReference>
<dbReference type="InterPro" id="IPR003661">
    <property type="entry name" value="HisK_dim/P_dom"/>
</dbReference>
<feature type="transmembrane region" description="Helical" evidence="2">
    <location>
        <begin position="38"/>
        <end position="61"/>
    </location>
</feature>
<dbReference type="PRINTS" id="PR00344">
    <property type="entry name" value="BCTRLSENSOR"/>
</dbReference>
<dbReference type="InterPro" id="IPR003594">
    <property type="entry name" value="HATPase_dom"/>
</dbReference>
<protein>
    <recommendedName>
        <fullName evidence="3">Histidine kinase domain-containing protein</fullName>
    </recommendedName>
</protein>
<reference evidence="4" key="1">
    <citation type="submission" date="2018-05" db="EMBL/GenBank/DDBJ databases">
        <authorList>
            <person name="Lanie J.A."/>
            <person name="Ng W.-L."/>
            <person name="Kazmierczak K.M."/>
            <person name="Andrzejewski T.M."/>
            <person name="Davidsen T.M."/>
            <person name="Wayne K.J."/>
            <person name="Tettelin H."/>
            <person name="Glass J.I."/>
            <person name="Rusch D."/>
            <person name="Podicherti R."/>
            <person name="Tsui H.-C.T."/>
            <person name="Winkler M.E."/>
        </authorList>
    </citation>
    <scope>NUCLEOTIDE SEQUENCE</scope>
</reference>
<keyword evidence="2" id="KW-1133">Transmembrane helix</keyword>
<evidence type="ECO:0000313" key="4">
    <source>
        <dbReference type="EMBL" id="SVA10828.1"/>
    </source>
</evidence>
<organism evidence="4">
    <name type="scientific">marine metagenome</name>
    <dbReference type="NCBI Taxonomy" id="408172"/>
    <lineage>
        <taxon>unclassified sequences</taxon>
        <taxon>metagenomes</taxon>
        <taxon>ecological metagenomes</taxon>
    </lineage>
</organism>
<dbReference type="AlphaFoldDB" id="A0A381T5H0"/>
<evidence type="ECO:0000256" key="2">
    <source>
        <dbReference type="SAM" id="Phobius"/>
    </source>
</evidence>
<dbReference type="SMART" id="SM00387">
    <property type="entry name" value="HATPase_c"/>
    <property type="match status" value="1"/>
</dbReference>
<name>A0A381T5H0_9ZZZZ</name>
<dbReference type="InterPro" id="IPR005467">
    <property type="entry name" value="His_kinase_dom"/>
</dbReference>
<keyword evidence="1" id="KW-0597">Phosphoprotein</keyword>
<dbReference type="SUPFAM" id="SSF55874">
    <property type="entry name" value="ATPase domain of HSP90 chaperone/DNA topoisomerase II/histidine kinase"/>
    <property type="match status" value="1"/>
</dbReference>
<keyword evidence="2" id="KW-0472">Membrane</keyword>
<dbReference type="GO" id="GO:0000155">
    <property type="term" value="F:phosphorelay sensor kinase activity"/>
    <property type="evidence" value="ECO:0007669"/>
    <property type="project" value="InterPro"/>
</dbReference>
<gene>
    <name evidence="4" type="ORF">METZ01_LOCUS63682</name>
</gene>
<evidence type="ECO:0000256" key="1">
    <source>
        <dbReference type="ARBA" id="ARBA00022553"/>
    </source>
</evidence>
<dbReference type="InterPro" id="IPR004358">
    <property type="entry name" value="Sig_transdc_His_kin-like_C"/>
</dbReference>
<dbReference type="EMBL" id="UINC01003980">
    <property type="protein sequence ID" value="SVA10828.1"/>
    <property type="molecule type" value="Genomic_DNA"/>
</dbReference>
<dbReference type="Gene3D" id="3.30.565.10">
    <property type="entry name" value="Histidine kinase-like ATPase, C-terminal domain"/>
    <property type="match status" value="1"/>
</dbReference>
<feature type="domain" description="Histidine kinase" evidence="3">
    <location>
        <begin position="76"/>
        <end position="281"/>
    </location>
</feature>
<dbReference type="CDD" id="cd00082">
    <property type="entry name" value="HisKA"/>
    <property type="match status" value="1"/>
</dbReference>
<dbReference type="InterPro" id="IPR036890">
    <property type="entry name" value="HATPase_C_sf"/>
</dbReference>
<keyword evidence="2" id="KW-0812">Transmembrane</keyword>
<evidence type="ECO:0000259" key="3">
    <source>
        <dbReference type="PROSITE" id="PS50109"/>
    </source>
</evidence>